<feature type="compositionally biased region" description="Polar residues" evidence="5">
    <location>
        <begin position="179"/>
        <end position="194"/>
    </location>
</feature>
<feature type="transmembrane region" description="Helical" evidence="6">
    <location>
        <begin position="554"/>
        <end position="576"/>
    </location>
</feature>
<keyword evidence="4 6" id="KW-0472">Membrane</keyword>
<evidence type="ECO:0000256" key="2">
    <source>
        <dbReference type="ARBA" id="ARBA00022692"/>
    </source>
</evidence>
<evidence type="ECO:0008006" key="9">
    <source>
        <dbReference type="Google" id="ProtNLM"/>
    </source>
</evidence>
<feature type="transmembrane region" description="Helical" evidence="6">
    <location>
        <begin position="490"/>
        <end position="510"/>
    </location>
</feature>
<accession>A0A2T3BG90</accession>
<evidence type="ECO:0000313" key="7">
    <source>
        <dbReference type="EMBL" id="PSS28395.1"/>
    </source>
</evidence>
<dbReference type="AlphaFoldDB" id="A0A2T3BG90"/>
<dbReference type="EMBL" id="KZ679006">
    <property type="protein sequence ID" value="PSS28395.1"/>
    <property type="molecule type" value="Genomic_DNA"/>
</dbReference>
<feature type="transmembrane region" description="Helical" evidence="6">
    <location>
        <begin position="127"/>
        <end position="146"/>
    </location>
</feature>
<organism evidence="7 8">
    <name type="scientific">Amorphotheca resinae ATCC 22711</name>
    <dbReference type="NCBI Taxonomy" id="857342"/>
    <lineage>
        <taxon>Eukaryota</taxon>
        <taxon>Fungi</taxon>
        <taxon>Dikarya</taxon>
        <taxon>Ascomycota</taxon>
        <taxon>Pezizomycotina</taxon>
        <taxon>Leotiomycetes</taxon>
        <taxon>Helotiales</taxon>
        <taxon>Amorphothecaceae</taxon>
        <taxon>Amorphotheca</taxon>
    </lineage>
</organism>
<feature type="transmembrane region" description="Helical" evidence="6">
    <location>
        <begin position="86"/>
        <end position="107"/>
    </location>
</feature>
<feature type="transmembrane region" description="Helical" evidence="6">
    <location>
        <begin position="58"/>
        <end position="79"/>
    </location>
</feature>
<gene>
    <name evidence="7" type="ORF">M430DRAFT_32782</name>
</gene>
<evidence type="ECO:0000313" key="8">
    <source>
        <dbReference type="Proteomes" id="UP000241818"/>
    </source>
</evidence>
<feature type="transmembrane region" description="Helical" evidence="6">
    <location>
        <begin position="350"/>
        <end position="371"/>
    </location>
</feature>
<keyword evidence="2 6" id="KW-0812">Transmembrane</keyword>
<feature type="transmembrane region" description="Helical" evidence="6">
    <location>
        <begin position="29"/>
        <end position="52"/>
    </location>
</feature>
<evidence type="ECO:0000256" key="5">
    <source>
        <dbReference type="SAM" id="MobiDB-lite"/>
    </source>
</evidence>
<evidence type="ECO:0000256" key="6">
    <source>
        <dbReference type="SAM" id="Phobius"/>
    </source>
</evidence>
<name>A0A2T3BG90_AMORE</name>
<feature type="compositionally biased region" description="Low complexity" evidence="5">
    <location>
        <begin position="195"/>
        <end position="215"/>
    </location>
</feature>
<evidence type="ECO:0000256" key="1">
    <source>
        <dbReference type="ARBA" id="ARBA00004141"/>
    </source>
</evidence>
<dbReference type="Pfam" id="PF04172">
    <property type="entry name" value="LrgB"/>
    <property type="match status" value="1"/>
</dbReference>
<dbReference type="GeneID" id="36574314"/>
<dbReference type="GO" id="GO:0016020">
    <property type="term" value="C:membrane"/>
    <property type="evidence" value="ECO:0007669"/>
    <property type="project" value="UniProtKB-SubCell"/>
</dbReference>
<dbReference type="OrthoDB" id="2502820at2759"/>
<dbReference type="PANTHER" id="PTHR30249">
    <property type="entry name" value="PUTATIVE SEROTONIN TRANSPORTER"/>
    <property type="match status" value="1"/>
</dbReference>
<dbReference type="InParanoid" id="A0A2T3BG90"/>
<dbReference type="Proteomes" id="UP000241818">
    <property type="component" value="Unassembled WGS sequence"/>
</dbReference>
<dbReference type="RefSeq" id="XP_024725920.1">
    <property type="nucleotide sequence ID" value="XM_024866233.1"/>
</dbReference>
<dbReference type="PANTHER" id="PTHR30249:SF0">
    <property type="entry name" value="PLASTIDAL GLYCOLATE_GLYCERATE TRANSLOCATOR 1, CHLOROPLASTIC"/>
    <property type="match status" value="1"/>
</dbReference>
<comment type="subcellular location">
    <subcellularLocation>
        <location evidence="1">Membrane</location>
        <topology evidence="1">Multi-pass membrane protein</topology>
    </subcellularLocation>
</comment>
<reference evidence="7 8" key="1">
    <citation type="journal article" date="2018" name="New Phytol.">
        <title>Comparative genomics and transcriptomics depict ericoid mycorrhizal fungi as versatile saprotrophs and plant mutualists.</title>
        <authorList>
            <person name="Martino E."/>
            <person name="Morin E."/>
            <person name="Grelet G.A."/>
            <person name="Kuo A."/>
            <person name="Kohler A."/>
            <person name="Daghino S."/>
            <person name="Barry K.W."/>
            <person name="Cichocki N."/>
            <person name="Clum A."/>
            <person name="Dockter R.B."/>
            <person name="Hainaut M."/>
            <person name="Kuo R.C."/>
            <person name="LaButti K."/>
            <person name="Lindahl B.D."/>
            <person name="Lindquist E.A."/>
            <person name="Lipzen A."/>
            <person name="Khouja H.R."/>
            <person name="Magnuson J."/>
            <person name="Murat C."/>
            <person name="Ohm R.A."/>
            <person name="Singer S.W."/>
            <person name="Spatafora J.W."/>
            <person name="Wang M."/>
            <person name="Veneault-Fourrey C."/>
            <person name="Henrissat B."/>
            <person name="Grigoriev I.V."/>
            <person name="Martin F.M."/>
            <person name="Perotto S."/>
        </authorList>
    </citation>
    <scope>NUCLEOTIDE SEQUENCE [LARGE SCALE GENOMIC DNA]</scope>
    <source>
        <strain evidence="7 8">ATCC 22711</strain>
    </source>
</reference>
<dbReference type="InterPro" id="IPR007300">
    <property type="entry name" value="CidB/LrgB"/>
</dbReference>
<feature type="transmembrane region" description="Helical" evidence="6">
    <location>
        <begin position="438"/>
        <end position="460"/>
    </location>
</feature>
<feature type="transmembrane region" description="Helical" evidence="6">
    <location>
        <begin position="302"/>
        <end position="320"/>
    </location>
</feature>
<evidence type="ECO:0000256" key="4">
    <source>
        <dbReference type="ARBA" id="ARBA00023136"/>
    </source>
</evidence>
<evidence type="ECO:0000256" key="3">
    <source>
        <dbReference type="ARBA" id="ARBA00022989"/>
    </source>
</evidence>
<keyword evidence="3 6" id="KW-1133">Transmembrane helix</keyword>
<feature type="compositionally biased region" description="Low complexity" evidence="5">
    <location>
        <begin position="223"/>
        <end position="238"/>
    </location>
</feature>
<protein>
    <recommendedName>
        <fullName evidence="9">LrgB-like protein</fullName>
    </recommendedName>
</protein>
<keyword evidence="8" id="KW-1185">Reference proteome</keyword>
<feature type="region of interest" description="Disordered" evidence="5">
    <location>
        <begin position="172"/>
        <end position="276"/>
    </location>
</feature>
<sequence>MASNEGIISDGLAALKLVARLSWRRNLTAWLFVPVGALIILLACFGVDALIGLSSVSFPASVALLVGLFIALILCNFIIGDRRTRALVSVIEVPAGFALRYINIFFTPSFVLLPLSPPISGVEVGKIIAVFLIGFVVVLAIMAWLVRGLQLIFGSSKRAIIERAEEMGNENDAIPLADSSGSGQNSGVALTNIQASPGPASSEPASSEPASSEPASPGPSSPGPSSAKQASSEAASFAPTDELAHGVARPERAQDPSLIRGTGGPPESQVQSQDASRTQPIMLAPVSLTRPQRWAAFINANFDRITYGILFLFVGIPIYYSTGYAMPAHLTFNVLAYFAAIALPPRWKQFLHPVLLSSGITILGIWILGLIRGDSLDDVLGVYKTGTNYLTLWHDEKHVPKPGAGDIFGSVLDVSIVALALPMYNYRLELKRHFFAIVAPNVVISVGSLFGYPALCYAIGISSKRSLAFAARSLTLALATPAIKNVHGDLNTVAALAIMSGILGVLIGPRMMKWLRIPEDDYVTRGVTLGGNSSAIATALLLQTDPRAAALSSLSMSVFGIITLALTSVPPIVQAIDSLVDLQM</sequence>
<proteinExistence type="predicted"/>
<feature type="compositionally biased region" description="Basic and acidic residues" evidence="5">
    <location>
        <begin position="242"/>
        <end position="254"/>
    </location>
</feature>